<dbReference type="Proteomes" id="UP000642748">
    <property type="component" value="Unassembled WGS sequence"/>
</dbReference>
<comment type="caution">
    <text evidence="1">The sequence shown here is derived from an EMBL/GenBank/DDBJ whole genome shotgun (WGS) entry which is preliminary data.</text>
</comment>
<dbReference type="RefSeq" id="WP_203920612.1">
    <property type="nucleotide sequence ID" value="NZ_BONZ01000049.1"/>
</dbReference>
<reference evidence="1" key="1">
    <citation type="submission" date="2021-01" db="EMBL/GenBank/DDBJ databases">
        <title>Whole genome shotgun sequence of Rugosimonospora africana NBRC 104875.</title>
        <authorList>
            <person name="Komaki H."/>
            <person name="Tamura T."/>
        </authorList>
    </citation>
    <scope>NUCLEOTIDE SEQUENCE</scope>
    <source>
        <strain evidence="1">NBRC 104875</strain>
    </source>
</reference>
<evidence type="ECO:0000313" key="2">
    <source>
        <dbReference type="Proteomes" id="UP000642748"/>
    </source>
</evidence>
<keyword evidence="2" id="KW-1185">Reference proteome</keyword>
<proteinExistence type="predicted"/>
<evidence type="ECO:0000313" key="1">
    <source>
        <dbReference type="EMBL" id="GIH17062.1"/>
    </source>
</evidence>
<protein>
    <submittedName>
        <fullName evidence="1">Uncharacterized protein</fullName>
    </submittedName>
</protein>
<dbReference type="EMBL" id="BONZ01000049">
    <property type="protein sequence ID" value="GIH17062.1"/>
    <property type="molecule type" value="Genomic_DNA"/>
</dbReference>
<organism evidence="1 2">
    <name type="scientific">Rugosimonospora africana</name>
    <dbReference type="NCBI Taxonomy" id="556532"/>
    <lineage>
        <taxon>Bacteria</taxon>
        <taxon>Bacillati</taxon>
        <taxon>Actinomycetota</taxon>
        <taxon>Actinomycetes</taxon>
        <taxon>Micromonosporales</taxon>
        <taxon>Micromonosporaceae</taxon>
        <taxon>Rugosimonospora</taxon>
    </lineage>
</organism>
<accession>A0A8J3QW00</accession>
<name>A0A8J3QW00_9ACTN</name>
<gene>
    <name evidence="1" type="ORF">Raf01_52340</name>
</gene>
<sequence>MKRQDMTGTAVTILRAIEIGDMAGAYVATPEAPEQLTALVGLLAGWVANLGPQTFGPHEWSAMLADWQPGQNLGDPPRHDYLMPHDSRYPDDDVRHCPPNCPRLRWAQAHGGV</sequence>
<dbReference type="AlphaFoldDB" id="A0A8J3QW00"/>